<organism evidence="1 2">
    <name type="scientific">Heterorhabditis bacteriophora</name>
    <name type="common">Entomopathogenic nematode worm</name>
    <dbReference type="NCBI Taxonomy" id="37862"/>
    <lineage>
        <taxon>Eukaryota</taxon>
        <taxon>Metazoa</taxon>
        <taxon>Ecdysozoa</taxon>
        <taxon>Nematoda</taxon>
        <taxon>Chromadorea</taxon>
        <taxon>Rhabditida</taxon>
        <taxon>Rhabditina</taxon>
        <taxon>Rhabditomorpha</taxon>
        <taxon>Strongyloidea</taxon>
        <taxon>Heterorhabditidae</taxon>
        <taxon>Heterorhabditis</taxon>
    </lineage>
</organism>
<dbReference type="WBParaSite" id="Hba_12570">
    <property type="protein sequence ID" value="Hba_12570"/>
    <property type="gene ID" value="Hba_12570"/>
</dbReference>
<protein>
    <submittedName>
        <fullName evidence="2">Uncharacterized protein</fullName>
    </submittedName>
</protein>
<proteinExistence type="predicted"/>
<sequence length="58" mass="6733">MLLNFDTMSSNIRARYSKIVNKVKTFLTQLNAQSSTIETNLNYPDPDIVNETLKRLRD</sequence>
<evidence type="ECO:0000313" key="2">
    <source>
        <dbReference type="WBParaSite" id="Hba_12570"/>
    </source>
</evidence>
<dbReference type="Proteomes" id="UP000095283">
    <property type="component" value="Unplaced"/>
</dbReference>
<name>A0A1I7X535_HETBA</name>
<dbReference type="AlphaFoldDB" id="A0A1I7X535"/>
<accession>A0A1I7X535</accession>
<evidence type="ECO:0000313" key="1">
    <source>
        <dbReference type="Proteomes" id="UP000095283"/>
    </source>
</evidence>
<reference evidence="2" key="1">
    <citation type="submission" date="2016-11" db="UniProtKB">
        <authorList>
            <consortium name="WormBaseParasite"/>
        </authorList>
    </citation>
    <scope>IDENTIFICATION</scope>
</reference>
<keyword evidence="1" id="KW-1185">Reference proteome</keyword>